<protein>
    <submittedName>
        <fullName evidence="1">Uncharacterized protein</fullName>
    </submittedName>
</protein>
<accession>A0A0A9C2T2</accession>
<dbReference type="AlphaFoldDB" id="A0A0A9C2T2"/>
<proteinExistence type="predicted"/>
<dbReference type="EMBL" id="GBRH01229122">
    <property type="protein sequence ID" value="JAD68773.1"/>
    <property type="molecule type" value="Transcribed_RNA"/>
</dbReference>
<sequence length="37" mass="4268">MDVSNSCNDLIDVSIMNMFSSYDNFSCNEIMLLRLTM</sequence>
<reference evidence="1" key="1">
    <citation type="submission" date="2014-09" db="EMBL/GenBank/DDBJ databases">
        <authorList>
            <person name="Magalhaes I.L.F."/>
            <person name="Oliveira U."/>
            <person name="Santos F.R."/>
            <person name="Vidigal T.H.D.A."/>
            <person name="Brescovit A.D."/>
            <person name="Santos A.J."/>
        </authorList>
    </citation>
    <scope>NUCLEOTIDE SEQUENCE</scope>
    <source>
        <tissue evidence="1">Shoot tissue taken approximately 20 cm above the soil surface</tissue>
    </source>
</reference>
<organism evidence="1">
    <name type="scientific">Arundo donax</name>
    <name type="common">Giant reed</name>
    <name type="synonym">Donax arundinaceus</name>
    <dbReference type="NCBI Taxonomy" id="35708"/>
    <lineage>
        <taxon>Eukaryota</taxon>
        <taxon>Viridiplantae</taxon>
        <taxon>Streptophyta</taxon>
        <taxon>Embryophyta</taxon>
        <taxon>Tracheophyta</taxon>
        <taxon>Spermatophyta</taxon>
        <taxon>Magnoliopsida</taxon>
        <taxon>Liliopsida</taxon>
        <taxon>Poales</taxon>
        <taxon>Poaceae</taxon>
        <taxon>PACMAD clade</taxon>
        <taxon>Arundinoideae</taxon>
        <taxon>Arundineae</taxon>
        <taxon>Arundo</taxon>
    </lineage>
</organism>
<evidence type="ECO:0000313" key="1">
    <source>
        <dbReference type="EMBL" id="JAD68773.1"/>
    </source>
</evidence>
<name>A0A0A9C2T2_ARUDO</name>
<reference evidence="1" key="2">
    <citation type="journal article" date="2015" name="Data Brief">
        <title>Shoot transcriptome of the giant reed, Arundo donax.</title>
        <authorList>
            <person name="Barrero R.A."/>
            <person name="Guerrero F.D."/>
            <person name="Moolhuijzen P."/>
            <person name="Goolsby J.A."/>
            <person name="Tidwell J."/>
            <person name="Bellgard S.E."/>
            <person name="Bellgard M.I."/>
        </authorList>
    </citation>
    <scope>NUCLEOTIDE SEQUENCE</scope>
    <source>
        <tissue evidence="1">Shoot tissue taken approximately 20 cm above the soil surface</tissue>
    </source>
</reference>